<dbReference type="InterPro" id="IPR000326">
    <property type="entry name" value="PAP2/HPO"/>
</dbReference>
<comment type="caution">
    <text evidence="3">The sequence shown here is derived from an EMBL/GenBank/DDBJ whole genome shotgun (WGS) entry which is preliminary data.</text>
</comment>
<dbReference type="Gene3D" id="1.20.144.10">
    <property type="entry name" value="Phosphatidic acid phosphatase type 2/haloperoxidase"/>
    <property type="match status" value="2"/>
</dbReference>
<proteinExistence type="predicted"/>
<evidence type="ECO:0000256" key="1">
    <source>
        <dbReference type="SAM" id="Phobius"/>
    </source>
</evidence>
<dbReference type="CDD" id="cd03395">
    <property type="entry name" value="PAP2_like_4"/>
    <property type="match status" value="1"/>
</dbReference>
<feature type="transmembrane region" description="Helical" evidence="1">
    <location>
        <begin position="25"/>
        <end position="48"/>
    </location>
</feature>
<accession>A0A9D9E751</accession>
<evidence type="ECO:0000313" key="3">
    <source>
        <dbReference type="EMBL" id="MBO8438239.1"/>
    </source>
</evidence>
<sequence>MQSLIDADKALLLFFNGYHTPYLDYVFWVITGKFIWIPLILSFVYLFFTKGWREASLVILMVALTVILCDQLSSGLCKPLFARLRPSQDPEFSQFVTIVNNYRGGLYGFISGHAANSFGIGVFSIMLFRNRIYTVSVLIWASLSCYSRMYLGVHYPGDILFGAIGGALIGYLTYIIYERLHTRIFKTPNQYAGIKAVNIPLAVMYATYIFILIFAPLINFRIR</sequence>
<gene>
    <name evidence="3" type="ORF">IAC54_05000</name>
</gene>
<dbReference type="InterPro" id="IPR036938">
    <property type="entry name" value="PAP2/HPO_sf"/>
</dbReference>
<evidence type="ECO:0000313" key="4">
    <source>
        <dbReference type="Proteomes" id="UP000823636"/>
    </source>
</evidence>
<dbReference type="Proteomes" id="UP000823636">
    <property type="component" value="Unassembled WGS sequence"/>
</dbReference>
<dbReference type="SUPFAM" id="SSF48317">
    <property type="entry name" value="Acid phosphatase/Vanadium-dependent haloperoxidase"/>
    <property type="match status" value="1"/>
</dbReference>
<dbReference type="SMART" id="SM00014">
    <property type="entry name" value="acidPPc"/>
    <property type="match status" value="1"/>
</dbReference>
<reference evidence="3" key="2">
    <citation type="journal article" date="2021" name="PeerJ">
        <title>Extensive microbial diversity within the chicken gut microbiome revealed by metagenomics and culture.</title>
        <authorList>
            <person name="Gilroy R."/>
            <person name="Ravi A."/>
            <person name="Getino M."/>
            <person name="Pursley I."/>
            <person name="Horton D.L."/>
            <person name="Alikhan N.F."/>
            <person name="Baker D."/>
            <person name="Gharbi K."/>
            <person name="Hall N."/>
            <person name="Watson M."/>
            <person name="Adriaenssens E.M."/>
            <person name="Foster-Nyarko E."/>
            <person name="Jarju S."/>
            <person name="Secka A."/>
            <person name="Antonio M."/>
            <person name="Oren A."/>
            <person name="Chaudhuri R.R."/>
            <person name="La Ragione R."/>
            <person name="Hildebrand F."/>
            <person name="Pallen M.J."/>
        </authorList>
    </citation>
    <scope>NUCLEOTIDE SEQUENCE</scope>
    <source>
        <strain evidence="3">G3-4614</strain>
    </source>
</reference>
<feature type="transmembrane region" description="Helical" evidence="1">
    <location>
        <begin position="135"/>
        <end position="153"/>
    </location>
</feature>
<keyword evidence="1" id="KW-1133">Transmembrane helix</keyword>
<dbReference type="Pfam" id="PF01569">
    <property type="entry name" value="PAP2"/>
    <property type="match status" value="1"/>
</dbReference>
<dbReference type="AlphaFoldDB" id="A0A9D9E751"/>
<reference evidence="3" key="1">
    <citation type="submission" date="2020-10" db="EMBL/GenBank/DDBJ databases">
        <authorList>
            <person name="Gilroy R."/>
        </authorList>
    </citation>
    <scope>NUCLEOTIDE SEQUENCE</scope>
    <source>
        <strain evidence="3">G3-4614</strain>
    </source>
</reference>
<name>A0A9D9E751_9BACT</name>
<feature type="transmembrane region" description="Helical" evidence="1">
    <location>
        <begin position="159"/>
        <end position="177"/>
    </location>
</feature>
<feature type="transmembrane region" description="Helical" evidence="1">
    <location>
        <begin position="106"/>
        <end position="128"/>
    </location>
</feature>
<evidence type="ECO:0000259" key="2">
    <source>
        <dbReference type="SMART" id="SM00014"/>
    </source>
</evidence>
<dbReference type="PANTHER" id="PTHR14969">
    <property type="entry name" value="SPHINGOSINE-1-PHOSPHATE PHOSPHOHYDROLASE"/>
    <property type="match status" value="1"/>
</dbReference>
<organism evidence="3 4">
    <name type="scientific">Candidatus Caccoplasma merdipullorum</name>
    <dbReference type="NCBI Taxonomy" id="2840718"/>
    <lineage>
        <taxon>Bacteria</taxon>
        <taxon>Pseudomonadati</taxon>
        <taxon>Bacteroidota</taxon>
        <taxon>Bacteroidia</taxon>
        <taxon>Bacteroidales</taxon>
        <taxon>Bacteroidaceae</taxon>
        <taxon>Bacteroidaceae incertae sedis</taxon>
        <taxon>Candidatus Caccoplasma</taxon>
    </lineage>
</organism>
<dbReference type="EMBL" id="JADIMW010000053">
    <property type="protein sequence ID" value="MBO8438239.1"/>
    <property type="molecule type" value="Genomic_DNA"/>
</dbReference>
<feature type="domain" description="Phosphatidic acid phosphatase type 2/haloperoxidase" evidence="2">
    <location>
        <begin position="58"/>
        <end position="174"/>
    </location>
</feature>
<protein>
    <submittedName>
        <fullName evidence="3">Phosphatase PAP2 family protein</fullName>
    </submittedName>
</protein>
<keyword evidence="1" id="KW-0472">Membrane</keyword>
<dbReference type="PANTHER" id="PTHR14969:SF13">
    <property type="entry name" value="AT30094P"/>
    <property type="match status" value="1"/>
</dbReference>
<feature type="transmembrane region" description="Helical" evidence="1">
    <location>
        <begin position="55"/>
        <end position="73"/>
    </location>
</feature>
<keyword evidence="1" id="KW-0812">Transmembrane</keyword>
<feature type="transmembrane region" description="Helical" evidence="1">
    <location>
        <begin position="197"/>
        <end position="218"/>
    </location>
</feature>